<dbReference type="GO" id="GO:0016020">
    <property type="term" value="C:membrane"/>
    <property type="evidence" value="ECO:0007669"/>
    <property type="project" value="UniProtKB-SubCell"/>
</dbReference>
<dbReference type="SUPFAM" id="SSF103473">
    <property type="entry name" value="MFS general substrate transporter"/>
    <property type="match status" value="1"/>
</dbReference>
<keyword evidence="4" id="KW-1185">Reference proteome</keyword>
<feature type="transmembrane region" description="Helical" evidence="2">
    <location>
        <begin position="201"/>
        <end position="224"/>
    </location>
</feature>
<dbReference type="InterPro" id="IPR036259">
    <property type="entry name" value="MFS_trans_sf"/>
</dbReference>
<evidence type="ECO:0000313" key="4">
    <source>
        <dbReference type="Proteomes" id="UP000694546"/>
    </source>
</evidence>
<feature type="transmembrane region" description="Helical" evidence="2">
    <location>
        <begin position="540"/>
        <end position="560"/>
    </location>
</feature>
<feature type="transmembrane region" description="Helical" evidence="2">
    <location>
        <begin position="444"/>
        <end position="472"/>
    </location>
</feature>
<keyword evidence="2" id="KW-1133">Transmembrane helix</keyword>
<reference evidence="3" key="1">
    <citation type="submission" date="2025-08" db="UniProtKB">
        <authorList>
            <consortium name="Ensembl"/>
        </authorList>
    </citation>
    <scope>IDENTIFICATION</scope>
</reference>
<dbReference type="AlphaFoldDB" id="A0A8C5CTV3"/>
<keyword evidence="2" id="KW-0812">Transmembrane</keyword>
<feature type="transmembrane region" description="Helical" evidence="2">
    <location>
        <begin position="509"/>
        <end position="528"/>
    </location>
</feature>
<comment type="subcellular location">
    <subcellularLocation>
        <location evidence="1">Membrane</location>
        <topology evidence="1">Multi-pass membrane protein</topology>
    </subcellularLocation>
</comment>
<dbReference type="InterPro" id="IPR027197">
    <property type="entry name" value="SLC43A3"/>
</dbReference>
<sequence>MQRCGGGNKILYGLTLATGIAECLGFAGLVFGFASLVFVLKQDGYFSQMCVNATAANNTSYTDCSGQDEHFSLVFTIASFLIAFLSLPNGYLFDRFGTMVTRLLGISLYAIGTLIMAFSSAGRMQTLVQKQKTRKPTVPSPFPFKPIEISYCTVHIEQLSNYLHNVVTSKSRSLYRGGGLGVTMLPVFTHLYFLFHSLLAYSLLLFVAFPCLAVGGIILLLTNMQIGNLFSAHRSTIITIYNGAFDSSSSVFLIVKVLYEQNISIQTSFLVLSFCSIIHLLRTFLLMPRTHIPYSPPSDYSYGLRFGKSDARDKEETEKMRQVATATGLAELDENADAQGQLENISEEKVPSFRSCVQSWFFLWHLLWLSLMQLRHYLFIGTLNPTLNRLANNDPALVSQFTNAFAITQLCGILCAPWNGVLLDRHKGKPRAPGETEREADLRSAVVSLFVTALQCLLFSVCATVPVLPLQYLTFVLQVLNRSFLYGGHAAFISIAFPACHFGKLYGTVMSLSALISLLQYPCFTLVKNSLNGDPFYVDIALTFLVLLVFIHPLNVFLHCRRMSRERQKRPPVNLGLLTEAKT</sequence>
<dbReference type="Proteomes" id="UP000694546">
    <property type="component" value="Chromosome 3"/>
</dbReference>
<evidence type="ECO:0000313" key="3">
    <source>
        <dbReference type="Ensembl" id="ENSGMOP00000066892.1"/>
    </source>
</evidence>
<name>A0A8C5CTV3_GADMO</name>
<feature type="transmembrane region" description="Helical" evidence="2">
    <location>
        <begin position="400"/>
        <end position="423"/>
    </location>
</feature>
<feature type="transmembrane region" description="Helical" evidence="2">
    <location>
        <begin position="71"/>
        <end position="91"/>
    </location>
</feature>
<dbReference type="GeneTree" id="ENSGT00940000157622"/>
<dbReference type="Gene3D" id="1.20.1250.20">
    <property type="entry name" value="MFS general substrate transporter like domains"/>
    <property type="match status" value="2"/>
</dbReference>
<feature type="transmembrane region" description="Helical" evidence="2">
    <location>
        <begin position="103"/>
        <end position="122"/>
    </location>
</feature>
<evidence type="ECO:0000256" key="1">
    <source>
        <dbReference type="ARBA" id="ARBA00004141"/>
    </source>
</evidence>
<feature type="transmembrane region" description="Helical" evidence="2">
    <location>
        <begin position="12"/>
        <end position="39"/>
    </location>
</feature>
<dbReference type="OMA" id="TCGNRDA"/>
<dbReference type="GO" id="GO:0005634">
    <property type="term" value="C:nucleus"/>
    <property type="evidence" value="ECO:0007669"/>
    <property type="project" value="Ensembl"/>
</dbReference>
<protein>
    <submittedName>
        <fullName evidence="3">Solute carrier family 43 member 3a</fullName>
    </submittedName>
</protein>
<organism evidence="3 4">
    <name type="scientific">Gadus morhua</name>
    <name type="common">Atlantic cod</name>
    <dbReference type="NCBI Taxonomy" id="8049"/>
    <lineage>
        <taxon>Eukaryota</taxon>
        <taxon>Metazoa</taxon>
        <taxon>Chordata</taxon>
        <taxon>Craniata</taxon>
        <taxon>Vertebrata</taxon>
        <taxon>Euteleostomi</taxon>
        <taxon>Actinopterygii</taxon>
        <taxon>Neopterygii</taxon>
        <taxon>Teleostei</taxon>
        <taxon>Neoteleostei</taxon>
        <taxon>Acanthomorphata</taxon>
        <taxon>Zeiogadaria</taxon>
        <taxon>Gadariae</taxon>
        <taxon>Gadiformes</taxon>
        <taxon>Gadoidei</taxon>
        <taxon>Gadidae</taxon>
        <taxon>Gadus</taxon>
    </lineage>
</organism>
<dbReference type="PANTHER" id="PTHR20765:SF1">
    <property type="entry name" value="EQUILIBRATIVE NUCLEOBASE TRANSPORTER 1"/>
    <property type="match status" value="1"/>
</dbReference>
<dbReference type="Ensembl" id="ENSGMOT00000051735.1">
    <property type="protein sequence ID" value="ENSGMOP00000066892.1"/>
    <property type="gene ID" value="ENSGMOG00000019546.2"/>
</dbReference>
<feature type="transmembrane region" description="Helical" evidence="2">
    <location>
        <begin position="361"/>
        <end position="380"/>
    </location>
</feature>
<feature type="transmembrane region" description="Helical" evidence="2">
    <location>
        <begin position="236"/>
        <end position="259"/>
    </location>
</feature>
<feature type="transmembrane region" description="Helical" evidence="2">
    <location>
        <begin position="484"/>
        <end position="502"/>
    </location>
</feature>
<evidence type="ECO:0000256" key="2">
    <source>
        <dbReference type="SAM" id="Phobius"/>
    </source>
</evidence>
<gene>
    <name evidence="3" type="primary">slc43a3a</name>
</gene>
<dbReference type="PANTHER" id="PTHR20765">
    <property type="entry name" value="SOLUTE CARRIER FAMILY 43 MEMBER 3-RELATED"/>
    <property type="match status" value="1"/>
</dbReference>
<accession>A0A8C5CTV3</accession>
<proteinExistence type="predicted"/>
<reference evidence="3" key="2">
    <citation type="submission" date="2025-09" db="UniProtKB">
        <authorList>
            <consortium name="Ensembl"/>
        </authorList>
    </citation>
    <scope>IDENTIFICATION</scope>
</reference>
<keyword evidence="2" id="KW-0472">Membrane</keyword>
<dbReference type="GO" id="GO:0005737">
    <property type="term" value="C:cytoplasm"/>
    <property type="evidence" value="ECO:0007669"/>
    <property type="project" value="Ensembl"/>
</dbReference>
<feature type="transmembrane region" description="Helical" evidence="2">
    <location>
        <begin position="174"/>
        <end position="195"/>
    </location>
</feature>